<dbReference type="Proteomes" id="UP001557485">
    <property type="component" value="Unassembled WGS sequence"/>
</dbReference>
<evidence type="ECO:0000256" key="10">
    <source>
        <dbReference type="HAMAP-Rule" id="MF_01102"/>
    </source>
</evidence>
<protein>
    <recommendedName>
        <fullName evidence="10">tRNA 5-methylaminomethyl-2-thiouridine biosynthesis bifunctional protein MnmC</fullName>
        <shortName evidence="10">tRNA mnm(5)s(2)U biosynthesis bifunctional protein</shortName>
    </recommendedName>
    <domain>
        <recommendedName>
            <fullName evidence="10">tRNA (mnm(5)s(2)U34)-methyltransferase</fullName>
            <ecNumber evidence="10">2.1.1.61</ecNumber>
        </recommendedName>
    </domain>
    <domain>
        <recommendedName>
            <fullName evidence="10">FAD-dependent cmnm(5)s(2)U34 oxidoreductase</fullName>
            <ecNumber evidence="10">1.5.-.-</ecNumber>
        </recommendedName>
    </domain>
</protein>
<feature type="domain" description="MnmC-like methyltransferase" evidence="12">
    <location>
        <begin position="123"/>
        <end position="261"/>
    </location>
</feature>
<comment type="similarity">
    <text evidence="10">In the N-terminal section; belongs to the methyltransferase superfamily. tRNA (mnm(5)s(2)U34)-methyltransferase family.</text>
</comment>
<dbReference type="Pfam" id="PF05430">
    <property type="entry name" value="Methyltransf_30"/>
    <property type="match status" value="1"/>
</dbReference>
<comment type="cofactor">
    <cofactor evidence="10">
        <name>FAD</name>
        <dbReference type="ChEBI" id="CHEBI:57692"/>
    </cofactor>
</comment>
<evidence type="ECO:0000256" key="4">
    <source>
        <dbReference type="ARBA" id="ARBA00022679"/>
    </source>
</evidence>
<keyword evidence="14" id="KW-1185">Reference proteome</keyword>
<evidence type="ECO:0000259" key="11">
    <source>
        <dbReference type="Pfam" id="PF01266"/>
    </source>
</evidence>
<dbReference type="Pfam" id="PF01266">
    <property type="entry name" value="DAO"/>
    <property type="match status" value="1"/>
</dbReference>
<feature type="region of interest" description="tRNA (mnm(5)s(2)U34)-methyltransferase" evidence="10">
    <location>
        <begin position="1"/>
        <end position="263"/>
    </location>
</feature>
<comment type="similarity">
    <text evidence="10">In the C-terminal section; belongs to the DAO family.</text>
</comment>
<dbReference type="NCBIfam" id="NF033855">
    <property type="entry name" value="tRNA_MNMC2"/>
    <property type="match status" value="1"/>
</dbReference>
<reference evidence="13 14" key="1">
    <citation type="journal article" date="2011" name="Int. J. Syst. Evol. Microbiol.">
        <title>Zhongshania antarctica gen. nov., sp. nov. and Zhongshania guokunii sp. nov., gammaproteobacteria respectively isolated from coastal attached (fast) ice and surface seawater of the Antarctic.</title>
        <authorList>
            <person name="Li H.J."/>
            <person name="Zhang X.Y."/>
            <person name="Chen C.X."/>
            <person name="Zhang Y.J."/>
            <person name="Gao Z.M."/>
            <person name="Yu Y."/>
            <person name="Chen X.L."/>
            <person name="Chen B."/>
            <person name="Zhang Y.Z."/>
        </authorList>
    </citation>
    <scope>NUCLEOTIDE SEQUENCE [LARGE SCALE GENOMIC DNA]</scope>
    <source>
        <strain evidence="13 14">ZS6-22T</strain>
    </source>
</reference>
<keyword evidence="2 10" id="KW-0489">Methyltransferase</keyword>
<feature type="region of interest" description="FAD-dependent cmnm(5)s(2)U34 oxidoreductase" evidence="10">
    <location>
        <begin position="295"/>
        <end position="686"/>
    </location>
</feature>
<keyword evidence="8 10" id="KW-0560">Oxidoreductase</keyword>
<keyword evidence="9 10" id="KW-0511">Multifunctional enzyme</keyword>
<evidence type="ECO:0000256" key="1">
    <source>
        <dbReference type="ARBA" id="ARBA00022490"/>
    </source>
</evidence>
<dbReference type="RefSeq" id="WP_368379994.1">
    <property type="nucleotide sequence ID" value="NZ_JBFRYA010000001.1"/>
</dbReference>
<evidence type="ECO:0000256" key="6">
    <source>
        <dbReference type="ARBA" id="ARBA00022694"/>
    </source>
</evidence>
<dbReference type="EMBL" id="JBFRYA010000001">
    <property type="protein sequence ID" value="MEX1667685.1"/>
    <property type="molecule type" value="Genomic_DNA"/>
</dbReference>
<keyword evidence="4 10" id="KW-0808">Transferase</keyword>
<dbReference type="InterPro" id="IPR047785">
    <property type="entry name" value="tRNA_MNMC2"/>
</dbReference>
<dbReference type="InterPro" id="IPR006076">
    <property type="entry name" value="FAD-dep_OxRdtase"/>
</dbReference>
<comment type="caution">
    <text evidence="13">The sequence shown here is derived from an EMBL/GenBank/DDBJ whole genome shotgun (WGS) entry which is preliminary data.</text>
</comment>
<evidence type="ECO:0000259" key="12">
    <source>
        <dbReference type="Pfam" id="PF05430"/>
    </source>
</evidence>
<comment type="catalytic activity">
    <reaction evidence="10">
        <text>5-aminomethyl-2-thiouridine(34) in tRNA + S-adenosyl-L-methionine = 5-methylaminomethyl-2-thiouridine(34) in tRNA + S-adenosyl-L-homocysteine + H(+)</text>
        <dbReference type="Rhea" id="RHEA:19569"/>
        <dbReference type="Rhea" id="RHEA-COMP:10195"/>
        <dbReference type="Rhea" id="RHEA-COMP:10197"/>
        <dbReference type="ChEBI" id="CHEBI:15378"/>
        <dbReference type="ChEBI" id="CHEBI:57856"/>
        <dbReference type="ChEBI" id="CHEBI:59789"/>
        <dbReference type="ChEBI" id="CHEBI:74454"/>
        <dbReference type="ChEBI" id="CHEBI:74455"/>
        <dbReference type="EC" id="2.1.1.61"/>
    </reaction>
</comment>
<feature type="domain" description="FAD dependent oxidoreductase" evidence="11">
    <location>
        <begin position="292"/>
        <end position="653"/>
    </location>
</feature>
<dbReference type="Gene3D" id="3.30.9.10">
    <property type="entry name" value="D-Amino Acid Oxidase, subunit A, domain 2"/>
    <property type="match status" value="1"/>
</dbReference>
<keyword evidence="3 10" id="KW-0285">Flavoprotein</keyword>
<accession>A0ABV3U2H0</accession>
<dbReference type="PANTHER" id="PTHR13847:SF283">
    <property type="entry name" value="TRNA 5-METHYLAMINOMETHYL-2-THIOURIDINE BIOSYNTHESIS BIFUNCTIONAL PROTEIN MNMC"/>
    <property type="match status" value="1"/>
</dbReference>
<keyword evidence="1 10" id="KW-0963">Cytoplasm</keyword>
<proteinExistence type="inferred from homology"/>
<evidence type="ECO:0000256" key="3">
    <source>
        <dbReference type="ARBA" id="ARBA00022630"/>
    </source>
</evidence>
<dbReference type="PANTHER" id="PTHR13847">
    <property type="entry name" value="SARCOSINE DEHYDROGENASE-RELATED"/>
    <property type="match status" value="1"/>
</dbReference>
<dbReference type="Gene3D" id="3.50.50.60">
    <property type="entry name" value="FAD/NAD(P)-binding domain"/>
    <property type="match status" value="1"/>
</dbReference>
<evidence type="ECO:0000256" key="5">
    <source>
        <dbReference type="ARBA" id="ARBA00022691"/>
    </source>
</evidence>
<dbReference type="EC" id="1.5.-.-" evidence="10"/>
<dbReference type="InterPro" id="IPR008471">
    <property type="entry name" value="MnmC-like_methylTransf"/>
</dbReference>
<keyword evidence="6 10" id="KW-0819">tRNA processing</keyword>
<organism evidence="13 14">
    <name type="scientific">Zhongshania guokunii</name>
    <dbReference type="NCBI Taxonomy" id="641783"/>
    <lineage>
        <taxon>Bacteria</taxon>
        <taxon>Pseudomonadati</taxon>
        <taxon>Pseudomonadota</taxon>
        <taxon>Gammaproteobacteria</taxon>
        <taxon>Cellvibrionales</taxon>
        <taxon>Spongiibacteraceae</taxon>
        <taxon>Zhongshania</taxon>
    </lineage>
</organism>
<evidence type="ECO:0000313" key="13">
    <source>
        <dbReference type="EMBL" id="MEX1667685.1"/>
    </source>
</evidence>
<dbReference type="NCBIfam" id="NF002481">
    <property type="entry name" value="PRK01747.1-2"/>
    <property type="match status" value="1"/>
</dbReference>
<dbReference type="InterPro" id="IPR023032">
    <property type="entry name" value="tRNA_MAMT_biosynth_bifunc_MnmC"/>
</dbReference>
<dbReference type="HAMAP" id="MF_01102">
    <property type="entry name" value="MnmC"/>
    <property type="match status" value="1"/>
</dbReference>
<dbReference type="SUPFAM" id="SSF51905">
    <property type="entry name" value="FAD/NAD(P)-binding domain"/>
    <property type="match status" value="1"/>
</dbReference>
<comment type="subcellular location">
    <subcellularLocation>
        <location evidence="10">Cytoplasm</location>
    </subcellularLocation>
</comment>
<evidence type="ECO:0000256" key="8">
    <source>
        <dbReference type="ARBA" id="ARBA00023002"/>
    </source>
</evidence>
<dbReference type="Gene3D" id="3.40.50.150">
    <property type="entry name" value="Vaccinia Virus protein VP39"/>
    <property type="match status" value="1"/>
</dbReference>
<evidence type="ECO:0000256" key="2">
    <source>
        <dbReference type="ARBA" id="ARBA00022603"/>
    </source>
</evidence>
<dbReference type="NCBIfam" id="TIGR03197">
    <property type="entry name" value="MnmC_Cterm"/>
    <property type="match status" value="1"/>
</dbReference>
<dbReference type="InterPro" id="IPR017610">
    <property type="entry name" value="tRNA_S-uridine_synth_MnmC_C"/>
</dbReference>
<sequence>MTTSQHDNPYSIHCANLQWGDDGAPRAADYGDIYFSQESGIDESRHVFLNHNNLAERWCALDRESTGRFTIIETGFGTGLNFLLAWQLWQQTAPKNWQLHYISVEKHPLKAEDLRRAQTSWPELASLAAILQYNYPPLLLGQHRRLLNSAQVCLDLLFGDALNCFPALLDAPNSVVAAEPNADATQTPCANAWFLDGFSPATNPDMWHDTLFACIGALSREGTTFATFTSAGFVKRGLRAQGFSVAKVSGFGRKRDMLRGTVTHSVASDAPRPAPVAVPWHRPAAQLPTKHIAIIGAGLAGCSTAMALAQRGYKVTVIERDTPASGASGNPQGILYTKLSADPGDLNQFTLASFLFSLAHYREQLDQKWVTGELCGVLQLAKTQKEISQFLKLKGILEDQDWLQFLSGDELHRCSGIALDGQGFFYPQAGWLSPPSVCAALLDHPNIKLVNHTSALRLEHNDLNWQILDEQQQCVVRADTVVIANSNDATHFAQTAYLLLKSIRGQLSYLAEASLSQSPQCVICHEGYLAPPINGQLCVGASFDLINKGNELRSADHDWNLEQLSALAPNLVRPGISPIGGRAALRCASPDYMPIVGAVPQIANFAENYKALGKDARSKIPIAAANYPNLYINVAHGSRGLTSTPLCAELLASYIGNEIRPLPRQLCQALSPARFIIRKLIRKQAL</sequence>
<dbReference type="EC" id="2.1.1.61" evidence="10"/>
<evidence type="ECO:0000313" key="14">
    <source>
        <dbReference type="Proteomes" id="UP001557485"/>
    </source>
</evidence>
<evidence type="ECO:0000256" key="9">
    <source>
        <dbReference type="ARBA" id="ARBA00023268"/>
    </source>
</evidence>
<keyword evidence="5 10" id="KW-0949">S-adenosyl-L-methionine</keyword>
<evidence type="ECO:0000256" key="7">
    <source>
        <dbReference type="ARBA" id="ARBA00022827"/>
    </source>
</evidence>
<name>A0ABV3U2H0_9GAMM</name>
<comment type="function">
    <text evidence="10">Catalyzes the last two steps in the biosynthesis of 5-methylaminomethyl-2-thiouridine (mnm(5)s(2)U) at the wobble position (U34) in tRNA. Catalyzes the FAD-dependent demodification of cmnm(5)s(2)U34 to nm(5)s(2)U34, followed by the transfer of a methyl group from S-adenosyl-L-methionine to nm(5)s(2)U34, to form mnm(5)s(2)U34.</text>
</comment>
<gene>
    <name evidence="10 13" type="primary">mnmC</name>
    <name evidence="13" type="ORF">AB4876_02105</name>
</gene>
<dbReference type="InterPro" id="IPR036188">
    <property type="entry name" value="FAD/NAD-bd_sf"/>
</dbReference>
<dbReference type="InterPro" id="IPR029063">
    <property type="entry name" value="SAM-dependent_MTases_sf"/>
</dbReference>
<keyword evidence="7 10" id="KW-0274">FAD</keyword>